<evidence type="ECO:0000313" key="2">
    <source>
        <dbReference type="Proteomes" id="UP001162992"/>
    </source>
</evidence>
<reference evidence="2" key="1">
    <citation type="journal article" date="2024" name="Proc. Natl. Acad. Sci. U.S.A.">
        <title>Extraordinary preservation of gene collinearity over three hundred million years revealed in homosporous lycophytes.</title>
        <authorList>
            <person name="Li C."/>
            <person name="Wickell D."/>
            <person name="Kuo L.Y."/>
            <person name="Chen X."/>
            <person name="Nie B."/>
            <person name="Liao X."/>
            <person name="Peng D."/>
            <person name="Ji J."/>
            <person name="Jenkins J."/>
            <person name="Williams M."/>
            <person name="Shu S."/>
            <person name="Plott C."/>
            <person name="Barry K."/>
            <person name="Rajasekar S."/>
            <person name="Grimwood J."/>
            <person name="Han X."/>
            <person name="Sun S."/>
            <person name="Hou Z."/>
            <person name="He W."/>
            <person name="Dai G."/>
            <person name="Sun C."/>
            <person name="Schmutz J."/>
            <person name="Leebens-Mack J.H."/>
            <person name="Li F.W."/>
            <person name="Wang L."/>
        </authorList>
    </citation>
    <scope>NUCLEOTIDE SEQUENCE [LARGE SCALE GENOMIC DNA]</scope>
    <source>
        <strain evidence="2">cv. PW_Plant_1</strain>
    </source>
</reference>
<sequence>MAKLLIENDEELNWSFSGYSCGGGLLWRIPLTSNHFFCLQRFGDACCWSGDYGFYLLCLYVGPVSSGSMKFWRELASHMYFFVKRSDGKFSSSSLLTDIFSCYSLDVSCEIQNLPEPPSVLVLAKS</sequence>
<name>A0ACC2B8E9_DIPCM</name>
<keyword evidence="2" id="KW-1185">Reference proteome</keyword>
<accession>A0ACC2B8E9</accession>
<protein>
    <submittedName>
        <fullName evidence="1">Uncharacterized protein</fullName>
    </submittedName>
</protein>
<organism evidence="1 2">
    <name type="scientific">Diphasiastrum complanatum</name>
    <name type="common">Issler's clubmoss</name>
    <name type="synonym">Lycopodium complanatum</name>
    <dbReference type="NCBI Taxonomy" id="34168"/>
    <lineage>
        <taxon>Eukaryota</taxon>
        <taxon>Viridiplantae</taxon>
        <taxon>Streptophyta</taxon>
        <taxon>Embryophyta</taxon>
        <taxon>Tracheophyta</taxon>
        <taxon>Lycopodiopsida</taxon>
        <taxon>Lycopodiales</taxon>
        <taxon>Lycopodiaceae</taxon>
        <taxon>Lycopodioideae</taxon>
        <taxon>Diphasiastrum</taxon>
    </lineage>
</organism>
<gene>
    <name evidence="1" type="ORF">O6H91_17G080100</name>
</gene>
<dbReference type="EMBL" id="CM055108">
    <property type="protein sequence ID" value="KAJ7526069.1"/>
    <property type="molecule type" value="Genomic_DNA"/>
</dbReference>
<comment type="caution">
    <text evidence="1">The sequence shown here is derived from an EMBL/GenBank/DDBJ whole genome shotgun (WGS) entry which is preliminary data.</text>
</comment>
<proteinExistence type="predicted"/>
<dbReference type="Proteomes" id="UP001162992">
    <property type="component" value="Chromosome 17"/>
</dbReference>
<evidence type="ECO:0000313" key="1">
    <source>
        <dbReference type="EMBL" id="KAJ7526069.1"/>
    </source>
</evidence>